<proteinExistence type="predicted"/>
<comment type="caution">
    <text evidence="1">The sequence shown here is derived from an EMBL/GenBank/DDBJ whole genome shotgun (WGS) entry which is preliminary data.</text>
</comment>
<evidence type="ECO:0000313" key="2">
    <source>
        <dbReference type="Proteomes" id="UP000593561"/>
    </source>
</evidence>
<keyword evidence="2" id="KW-1185">Reference proteome</keyword>
<evidence type="ECO:0000313" key="1">
    <source>
        <dbReference type="EMBL" id="MBA0610947.1"/>
    </source>
</evidence>
<dbReference type="EMBL" id="JABFAC010000004">
    <property type="protein sequence ID" value="MBA0610947.1"/>
    <property type="molecule type" value="Genomic_DNA"/>
</dbReference>
<reference evidence="1 2" key="1">
    <citation type="journal article" date="2019" name="Genome Biol. Evol.">
        <title>Insights into the evolution of the New World diploid cottons (Gossypium, subgenus Houzingenia) based on genome sequencing.</title>
        <authorList>
            <person name="Grover C.E."/>
            <person name="Arick M.A. 2nd"/>
            <person name="Thrash A."/>
            <person name="Conover J.L."/>
            <person name="Sanders W.S."/>
            <person name="Peterson D.G."/>
            <person name="Frelichowski J.E."/>
            <person name="Scheffler J.A."/>
            <person name="Scheffler B.E."/>
            <person name="Wendel J.F."/>
        </authorList>
    </citation>
    <scope>NUCLEOTIDE SEQUENCE [LARGE SCALE GENOMIC DNA]</scope>
    <source>
        <strain evidence="1">27</strain>
        <tissue evidence="1">Leaf</tissue>
    </source>
</reference>
<sequence>IQENRDEESLRLLKKIADTEIEDYLSHLLEQIRSMSKAWNLPGISLDSLNLGEIEEMNLINMQEG</sequence>
<dbReference type="AlphaFoldDB" id="A0A7J8RAT0"/>
<protein>
    <submittedName>
        <fullName evidence="1">Uncharacterized protein</fullName>
    </submittedName>
</protein>
<feature type="non-terminal residue" evidence="1">
    <location>
        <position position="1"/>
    </location>
</feature>
<name>A0A7J8RAT0_GOSDV</name>
<dbReference type="Proteomes" id="UP000593561">
    <property type="component" value="Unassembled WGS sequence"/>
</dbReference>
<gene>
    <name evidence="1" type="ORF">Godav_011678</name>
</gene>
<accession>A0A7J8RAT0</accession>
<organism evidence="1 2">
    <name type="scientific">Gossypium davidsonii</name>
    <name type="common">Davidson's cotton</name>
    <name type="synonym">Gossypium klotzschianum subsp. davidsonii</name>
    <dbReference type="NCBI Taxonomy" id="34287"/>
    <lineage>
        <taxon>Eukaryota</taxon>
        <taxon>Viridiplantae</taxon>
        <taxon>Streptophyta</taxon>
        <taxon>Embryophyta</taxon>
        <taxon>Tracheophyta</taxon>
        <taxon>Spermatophyta</taxon>
        <taxon>Magnoliopsida</taxon>
        <taxon>eudicotyledons</taxon>
        <taxon>Gunneridae</taxon>
        <taxon>Pentapetalae</taxon>
        <taxon>rosids</taxon>
        <taxon>malvids</taxon>
        <taxon>Malvales</taxon>
        <taxon>Malvaceae</taxon>
        <taxon>Malvoideae</taxon>
        <taxon>Gossypium</taxon>
    </lineage>
</organism>